<evidence type="ECO:0000313" key="3">
    <source>
        <dbReference type="Proteomes" id="UP000282759"/>
    </source>
</evidence>
<name>A0A437MQW5_9SPHI</name>
<dbReference type="OrthoDB" id="609485at2"/>
<dbReference type="RefSeq" id="WP_127705848.1">
    <property type="nucleotide sequence ID" value="NZ_SACK01000006.1"/>
</dbReference>
<keyword evidence="3" id="KW-1185">Reference proteome</keyword>
<dbReference type="Gene3D" id="2.60.40.1930">
    <property type="match status" value="1"/>
</dbReference>
<proteinExistence type="predicted"/>
<reference evidence="2 3" key="1">
    <citation type="submission" date="2019-01" db="EMBL/GenBank/DDBJ databases">
        <authorList>
            <person name="Chen W.-M."/>
        </authorList>
    </citation>
    <scope>NUCLEOTIDE SEQUENCE [LARGE SCALE GENOMIC DNA]</scope>
    <source>
        <strain evidence="2 3">YBJ-36</strain>
    </source>
</reference>
<dbReference type="AlphaFoldDB" id="A0A437MQW5"/>
<organism evidence="2 3">
    <name type="scientific">Mucilaginibacter limnophilus</name>
    <dbReference type="NCBI Taxonomy" id="1932778"/>
    <lineage>
        <taxon>Bacteria</taxon>
        <taxon>Pseudomonadati</taxon>
        <taxon>Bacteroidota</taxon>
        <taxon>Sphingobacteriia</taxon>
        <taxon>Sphingobacteriales</taxon>
        <taxon>Sphingobacteriaceae</taxon>
        <taxon>Mucilaginibacter</taxon>
    </lineage>
</organism>
<feature type="signal peptide" evidence="1">
    <location>
        <begin position="1"/>
        <end position="21"/>
    </location>
</feature>
<sequence>MRALLFRICLLLTFLPFNSNAQQAVNIAAAKQLITNVDTFMRRMPLEKVFTHTDRPYYSNTDTIWLKNYVLDGLLEYSKQSGIVYAELVNDTGRVVMQQAMPVFTGINWGQMVLDSTIVSEGNYTLRTYTNWMQNLGPESFYQQRLYISSTDESNRRVNVGIRAVKDSVETRLQILEADGSPLRLQDMQVSLTEGRKTWFRERRQTDLEGKVNLEFILSNNSDAGKLTLIARDRNKKGGARQLVIPLHIDRPAYTDVQFMPEGGQLVAGLTSIVGFKAVSESGRGVNIKGVIRDSRKQSVAKFSSTHNGMGSFQFTPLRGESYSAFISLSDGSTKQYEFPQFKQEGMVINVKNNYADSALTLTIQASAGLPEHGAYALVAESGGIMCYGSVLRFRDSVAFVRTRISKTIFPTGVVRFTLLTIKGRPVAERMVFIDHDDRINISMIANDKTRTADSVCLSVKATDKYGMPVQGSFSIAVTDDSQVKMENNIMPDIHSRMYLTSAIKGYVEQPGWYFSGKGEAFNNAIDNLLLTQGWTGYNWDDVFNTKFKPAYNAERSVAVSGRVVRLNKPQANIPVVLISTKKPIVVRDTISDKFGKFTFTDLPPFDTAAFVVEAKDKKGKIFAVNVELDKFIPPAATAFTGALIDPWYVNSDSTMLSYHQKNIQYQKQLNDMRYPGSGKMLQEVVIKAKKVVKNSHNLNGNGEADQLVDEAEIIKAGDISLIDLLYKKIKGFTQYRLHGRALKFVIDGVELDFLYDPEVQRDYYQFLTFNLNALRASDVKGLELLENPRYSSKYVGSYDPEILIASSSMDWPAYIEITTWSGNGLFSRNNPSLSIIRPVPVSWPKQYYVPKYTPEPGTLTELRPTVYWKPDVVTDANGNAEIVFYTKKKRTNYTIVMQGANLNGLVGTSAIKLAAQ</sequence>
<keyword evidence="1" id="KW-0732">Signal</keyword>
<dbReference type="EMBL" id="SACK01000006">
    <property type="protein sequence ID" value="RVU00013.1"/>
    <property type="molecule type" value="Genomic_DNA"/>
</dbReference>
<feature type="chain" id="PRO_5019441345" description="Carboxypeptidase regulatory-like domain-containing protein" evidence="1">
    <location>
        <begin position="22"/>
        <end position="917"/>
    </location>
</feature>
<evidence type="ECO:0008006" key="4">
    <source>
        <dbReference type="Google" id="ProtNLM"/>
    </source>
</evidence>
<protein>
    <recommendedName>
        <fullName evidence="4">Carboxypeptidase regulatory-like domain-containing protein</fullName>
    </recommendedName>
</protein>
<evidence type="ECO:0000313" key="2">
    <source>
        <dbReference type="EMBL" id="RVU00013.1"/>
    </source>
</evidence>
<dbReference type="Proteomes" id="UP000282759">
    <property type="component" value="Unassembled WGS sequence"/>
</dbReference>
<gene>
    <name evidence="2" type="ORF">EOD41_13690</name>
</gene>
<accession>A0A437MQW5</accession>
<evidence type="ECO:0000256" key="1">
    <source>
        <dbReference type="SAM" id="SignalP"/>
    </source>
</evidence>
<comment type="caution">
    <text evidence="2">The sequence shown here is derived from an EMBL/GenBank/DDBJ whole genome shotgun (WGS) entry which is preliminary data.</text>
</comment>